<dbReference type="RefSeq" id="WP_141461325.1">
    <property type="nucleotide sequence ID" value="NZ_CP038141.1"/>
</dbReference>
<evidence type="ECO:0000313" key="3">
    <source>
        <dbReference type="Proteomes" id="UP000316313"/>
    </source>
</evidence>
<dbReference type="KEGG" id="ssam:E3D00_07385"/>
<protein>
    <submittedName>
        <fullName evidence="2">Uncharacterized protein</fullName>
    </submittedName>
</protein>
<dbReference type="Proteomes" id="UP000316313">
    <property type="component" value="Chromosome"/>
</dbReference>
<sequence>MANVLDSLVIKFALDTKNVPAELNAMTKAFKTLDNAADAAGSTLEETGENAENSGKKAEGAGKKLEQSSKKAEKSGKEFERSGKKSADSFSLVRREALGLLAIFTGGKALKDFLSDVTRSNSELGYMAQRLNMDPTKLYQMQKAVEAVGGSASEVGSTFQTLQNMAVDPAQSANLNRIMGNLGLNTNDYLDEHHHIRQDILKRLNRSTQGMDQGVKNTLLSSLGFGPGEINLIDKSVKDFDRIQKEFQNIGPTEKQIKDSQRLTEEFTVLTTQSELLGRTILGDLTPSLEKGIDRLIKWEQFANNATQSVNNFKKSIGDLGEAIKNYLSHDDPSIDAGYEAFKKHIGSPIENWLLNKTSNPNTQSQVMWLFDDNTKLNPFSNSIAGIEGARYDQMGGAGGKFAGKYQMGEAAIKSAANFLHEKVPTTDEFLHDPAMQERYFQAFTAQNDQYLSSHSDKFRNASAAEKLSILAYAHNQGAGGALQWLNTGVAGSDAFGTSGTKYAQRVLDAFKANPTFAADKIVSQYETATTAAQAEKSSRVDNSTAVHIGNINVHTTGNNGRDIARDIHAELARSIPNNNARSIH</sequence>
<feature type="compositionally biased region" description="Basic and acidic residues" evidence="1">
    <location>
        <begin position="54"/>
        <end position="81"/>
    </location>
</feature>
<proteinExistence type="predicted"/>
<accession>A0A4Y6ULY7</accession>
<gene>
    <name evidence="2" type="ORF">E3D00_07385</name>
</gene>
<dbReference type="OrthoDB" id="7271302at2"/>
<name>A0A4Y6ULY7_9PROT</name>
<dbReference type="AlphaFoldDB" id="A0A4Y6ULY7"/>
<keyword evidence="3" id="KW-1185">Reference proteome</keyword>
<reference evidence="2 3" key="1">
    <citation type="submission" date="2019-03" db="EMBL/GenBank/DDBJ databases">
        <title>The complete genome sequence of Swingsia samuiensis NBRC107927(T).</title>
        <authorList>
            <person name="Chua K.-O."/>
            <person name="Chan K.-G."/>
            <person name="See-Too W.-S."/>
        </authorList>
    </citation>
    <scope>NUCLEOTIDE SEQUENCE [LARGE SCALE GENOMIC DNA]</scope>
    <source>
        <strain evidence="2 3">AH83</strain>
    </source>
</reference>
<organism evidence="2 3">
    <name type="scientific">Swingsia samuiensis</name>
    <dbReference type="NCBI Taxonomy" id="1293412"/>
    <lineage>
        <taxon>Bacteria</taxon>
        <taxon>Pseudomonadati</taxon>
        <taxon>Pseudomonadota</taxon>
        <taxon>Alphaproteobacteria</taxon>
        <taxon>Acetobacterales</taxon>
        <taxon>Acetobacteraceae</taxon>
        <taxon>Swingsia</taxon>
    </lineage>
</organism>
<dbReference type="EMBL" id="CP038141">
    <property type="protein sequence ID" value="QDH17406.1"/>
    <property type="molecule type" value="Genomic_DNA"/>
</dbReference>
<evidence type="ECO:0000313" key="2">
    <source>
        <dbReference type="EMBL" id="QDH17406.1"/>
    </source>
</evidence>
<feature type="region of interest" description="Disordered" evidence="1">
    <location>
        <begin position="43"/>
        <end position="81"/>
    </location>
</feature>
<evidence type="ECO:0000256" key="1">
    <source>
        <dbReference type="SAM" id="MobiDB-lite"/>
    </source>
</evidence>